<dbReference type="SUPFAM" id="SSF53697">
    <property type="entry name" value="SIS domain"/>
    <property type="match status" value="1"/>
</dbReference>
<dbReference type="PANTHER" id="PTHR42745">
    <property type="match status" value="1"/>
</dbReference>
<keyword evidence="2" id="KW-0413">Isomerase</keyword>
<dbReference type="STRING" id="1123029.SAMN02745172_03219"/>
<evidence type="ECO:0000313" key="3">
    <source>
        <dbReference type="Proteomes" id="UP000186406"/>
    </source>
</evidence>
<reference evidence="2 3" key="1">
    <citation type="submission" date="2016-12" db="EMBL/GenBank/DDBJ databases">
        <authorList>
            <person name="Song W.-J."/>
            <person name="Kurnit D.M."/>
        </authorList>
    </citation>
    <scope>NUCLEOTIDE SEQUENCE [LARGE SCALE GENOMIC DNA]</scope>
    <source>
        <strain evidence="2 3">DSM 19599</strain>
    </source>
</reference>
<organism evidence="2 3">
    <name type="scientific">Pseudoxanthobacter soli DSM 19599</name>
    <dbReference type="NCBI Taxonomy" id="1123029"/>
    <lineage>
        <taxon>Bacteria</taxon>
        <taxon>Pseudomonadati</taxon>
        <taxon>Pseudomonadota</taxon>
        <taxon>Alphaproteobacteria</taxon>
        <taxon>Hyphomicrobiales</taxon>
        <taxon>Segnochrobactraceae</taxon>
        <taxon>Pseudoxanthobacter</taxon>
    </lineage>
</organism>
<dbReference type="InterPro" id="IPR050986">
    <property type="entry name" value="GutQ/KpsF_isomerases"/>
</dbReference>
<name>A0A1M7ZNR0_9HYPH</name>
<feature type="domain" description="SIS" evidence="1">
    <location>
        <begin position="36"/>
        <end position="171"/>
    </location>
</feature>
<sequence>MQAEHEWVTRAKQVIRADAAAIQGTLDGVDDAFLAVARKFVACKGKILVTGSGTSGAIASRAAHLLSVGGTPAFYLPPADGLHGGLGVLQSEDLVLAISKGGSSAELNDFCARARTLCAGLMSITADPSSALAKLSDDVIRLTLPEDSDLGAVVATGSSLAAAAVTDALVEVCRIARGYGWDRVLFTHPSGAVGRDAEDSLKRLQNAGG</sequence>
<dbReference type="RefSeq" id="WP_073630496.1">
    <property type="nucleotide sequence ID" value="NZ_FRXO01000006.1"/>
</dbReference>
<keyword evidence="3" id="KW-1185">Reference proteome</keyword>
<dbReference type="Pfam" id="PF01380">
    <property type="entry name" value="SIS"/>
    <property type="match status" value="1"/>
</dbReference>
<dbReference type="GO" id="GO:1901135">
    <property type="term" value="P:carbohydrate derivative metabolic process"/>
    <property type="evidence" value="ECO:0007669"/>
    <property type="project" value="InterPro"/>
</dbReference>
<evidence type="ECO:0000259" key="1">
    <source>
        <dbReference type="PROSITE" id="PS51464"/>
    </source>
</evidence>
<gene>
    <name evidence="2" type="ORF">SAMN02745172_03219</name>
</gene>
<dbReference type="PANTHER" id="PTHR42745:SF1">
    <property type="entry name" value="ARABINOSE 5-PHOSPHATE ISOMERASE KDSD"/>
    <property type="match status" value="1"/>
</dbReference>
<dbReference type="InterPro" id="IPR001347">
    <property type="entry name" value="SIS_dom"/>
</dbReference>
<dbReference type="GO" id="GO:0097367">
    <property type="term" value="F:carbohydrate derivative binding"/>
    <property type="evidence" value="ECO:0007669"/>
    <property type="project" value="InterPro"/>
</dbReference>
<proteinExistence type="predicted"/>
<dbReference type="GO" id="GO:0016853">
    <property type="term" value="F:isomerase activity"/>
    <property type="evidence" value="ECO:0007669"/>
    <property type="project" value="UniProtKB-KW"/>
</dbReference>
<dbReference type="AlphaFoldDB" id="A0A1M7ZNR0"/>
<dbReference type="OrthoDB" id="9762536at2"/>
<dbReference type="InterPro" id="IPR046348">
    <property type="entry name" value="SIS_dom_sf"/>
</dbReference>
<accession>A0A1M7ZNR0</accession>
<dbReference type="EMBL" id="FRXO01000006">
    <property type="protein sequence ID" value="SHO66560.1"/>
    <property type="molecule type" value="Genomic_DNA"/>
</dbReference>
<protein>
    <submittedName>
        <fullName evidence="2">Arabinose-5-phosphate isomerase</fullName>
    </submittedName>
</protein>
<evidence type="ECO:0000313" key="2">
    <source>
        <dbReference type="EMBL" id="SHO66560.1"/>
    </source>
</evidence>
<dbReference type="PROSITE" id="PS51464">
    <property type="entry name" value="SIS"/>
    <property type="match status" value="1"/>
</dbReference>
<dbReference type="Proteomes" id="UP000186406">
    <property type="component" value="Unassembled WGS sequence"/>
</dbReference>
<dbReference type="Gene3D" id="3.40.50.10490">
    <property type="entry name" value="Glucose-6-phosphate isomerase like protein, domain 1"/>
    <property type="match status" value="1"/>
</dbReference>